<feature type="chain" id="PRO_5041432260" evidence="1">
    <location>
        <begin position="20"/>
        <end position="217"/>
    </location>
</feature>
<dbReference type="AlphaFoldDB" id="A0AA39C6U0"/>
<dbReference type="Proteomes" id="UP001168990">
    <property type="component" value="Unassembled WGS sequence"/>
</dbReference>
<accession>A0AA39C6U0</accession>
<reference evidence="2" key="2">
    <citation type="submission" date="2023-03" db="EMBL/GenBank/DDBJ databases">
        <authorList>
            <person name="Inwood S.N."/>
            <person name="Skelly J.G."/>
            <person name="Guhlin J."/>
            <person name="Harrop T.W.R."/>
            <person name="Goldson S.G."/>
            <person name="Dearden P.K."/>
        </authorList>
    </citation>
    <scope>NUCLEOTIDE SEQUENCE</scope>
    <source>
        <strain evidence="2">Irish</strain>
        <tissue evidence="2">Whole body</tissue>
    </source>
</reference>
<keyword evidence="1" id="KW-0732">Signal</keyword>
<sequence>MCNMTNVLIFIGIIAITRASNITLRVNDDDDDDENKSIVCNIDFHDYRTMWSKYSWGAEYTNDTTAYFLVDMEQYANSFDEFAKKYPSVTIKTRGEAESYLIFGDVGRNKFGVLNYSTENFLMNNYVHFVNIIDNSDAKWGTYYVKVSIGVGFVRQDSNLFLVPYISGVIRSHGIKKRALDFGLTVETVTFNPYMGVGSLTNIPSERWILTRLHLNR</sequence>
<protein>
    <submittedName>
        <fullName evidence="2">Uncharacterized protein</fullName>
    </submittedName>
</protein>
<gene>
    <name evidence="2" type="ORF">PV328_009911</name>
</gene>
<evidence type="ECO:0000256" key="1">
    <source>
        <dbReference type="SAM" id="SignalP"/>
    </source>
</evidence>
<organism evidence="2 3">
    <name type="scientific">Microctonus aethiopoides</name>
    <dbReference type="NCBI Taxonomy" id="144406"/>
    <lineage>
        <taxon>Eukaryota</taxon>
        <taxon>Metazoa</taxon>
        <taxon>Ecdysozoa</taxon>
        <taxon>Arthropoda</taxon>
        <taxon>Hexapoda</taxon>
        <taxon>Insecta</taxon>
        <taxon>Pterygota</taxon>
        <taxon>Neoptera</taxon>
        <taxon>Endopterygota</taxon>
        <taxon>Hymenoptera</taxon>
        <taxon>Apocrita</taxon>
        <taxon>Ichneumonoidea</taxon>
        <taxon>Braconidae</taxon>
        <taxon>Euphorinae</taxon>
        <taxon>Microctonus</taxon>
    </lineage>
</organism>
<evidence type="ECO:0000313" key="3">
    <source>
        <dbReference type="Proteomes" id="UP001168990"/>
    </source>
</evidence>
<dbReference type="EMBL" id="JAQQBS010001424">
    <property type="protein sequence ID" value="KAK0158977.1"/>
    <property type="molecule type" value="Genomic_DNA"/>
</dbReference>
<proteinExistence type="predicted"/>
<keyword evidence="3" id="KW-1185">Reference proteome</keyword>
<reference evidence="2" key="1">
    <citation type="journal article" date="2023" name="bioRxiv">
        <title>Scaffold-level genome assemblies of two parasitoid biocontrol wasps reveal the parthenogenesis mechanism and an associated novel virus.</title>
        <authorList>
            <person name="Inwood S."/>
            <person name="Skelly J."/>
            <person name="Guhlin J."/>
            <person name="Harrop T."/>
            <person name="Goldson S."/>
            <person name="Dearden P."/>
        </authorList>
    </citation>
    <scope>NUCLEOTIDE SEQUENCE</scope>
    <source>
        <strain evidence="2">Irish</strain>
        <tissue evidence="2">Whole body</tissue>
    </source>
</reference>
<feature type="signal peptide" evidence="1">
    <location>
        <begin position="1"/>
        <end position="19"/>
    </location>
</feature>
<comment type="caution">
    <text evidence="2">The sequence shown here is derived from an EMBL/GenBank/DDBJ whole genome shotgun (WGS) entry which is preliminary data.</text>
</comment>
<evidence type="ECO:0000313" key="2">
    <source>
        <dbReference type="EMBL" id="KAK0158977.1"/>
    </source>
</evidence>
<name>A0AA39C6U0_9HYME</name>